<dbReference type="GO" id="GO:0004659">
    <property type="term" value="F:prenyltransferase activity"/>
    <property type="evidence" value="ECO:0007669"/>
    <property type="project" value="InterPro"/>
</dbReference>
<dbReference type="AlphaFoldDB" id="A0A1H0WSF5"/>
<dbReference type="PANTHER" id="PTHR12001:SF86">
    <property type="entry name" value="GERANYLGERANYL DIPHOSPHATE SYNTHASE"/>
    <property type="match status" value="1"/>
</dbReference>
<dbReference type="CDD" id="cd00685">
    <property type="entry name" value="Trans_IPPS_HT"/>
    <property type="match status" value="1"/>
</dbReference>
<evidence type="ECO:0000313" key="4">
    <source>
        <dbReference type="EMBL" id="SDP93607.1"/>
    </source>
</evidence>
<dbReference type="EMBL" id="FNIX01000022">
    <property type="protein sequence ID" value="SDP93607.1"/>
    <property type="molecule type" value="Genomic_DNA"/>
</dbReference>
<dbReference type="InterPro" id="IPR008949">
    <property type="entry name" value="Isoprenoid_synthase_dom_sf"/>
</dbReference>
<dbReference type="GO" id="GO:0046872">
    <property type="term" value="F:metal ion binding"/>
    <property type="evidence" value="ECO:0007669"/>
    <property type="project" value="UniProtKB-KW"/>
</dbReference>
<sequence>MVGHVVLPTSGPVRLLVDARTLIEPVHRAAVDELGPALRRVAGYHIGWWDADGRPSPPGGKALRPALTLACARAFAHGPPAPDVIAAATAVELIHDFSLLHDDVMDGDETRRHRPSGWAVFGTAAAILTGDVLVGLALRLVPPSLTGVLADVLVDLCEGQSADVAAETAASADVEQCLTTAARKTGALLGAACRLGALAAGAGPDAADHCRWFGVHLGVAFQLVDDILGIWGDPARTGKPAHSDIRARRRTLPIVAALASDTPAGRRLGRIYLSDRGADEPAQRIAELAAEAGGRAWAEAEADRRVRLAFGCLDRADPRPAAALDLRGLARLVTSRDR</sequence>
<dbReference type="SUPFAM" id="SSF48576">
    <property type="entry name" value="Terpenoid synthases"/>
    <property type="match status" value="1"/>
</dbReference>
<dbReference type="GO" id="GO:0008299">
    <property type="term" value="P:isoprenoid biosynthetic process"/>
    <property type="evidence" value="ECO:0007669"/>
    <property type="project" value="InterPro"/>
</dbReference>
<dbReference type="Gene3D" id="1.10.600.10">
    <property type="entry name" value="Farnesyl Diphosphate Synthase"/>
    <property type="match status" value="1"/>
</dbReference>
<name>A0A1H0WSF5_9PSEU</name>
<accession>A0A1H0WSF5</accession>
<dbReference type="SFLD" id="SFLDS00005">
    <property type="entry name" value="Isoprenoid_Synthase_Type_I"/>
    <property type="match status" value="1"/>
</dbReference>
<dbReference type="STRING" id="641025.SAMN05421507_12261"/>
<keyword evidence="3" id="KW-0808">Transferase</keyword>
<keyword evidence="5" id="KW-1185">Reference proteome</keyword>
<dbReference type="InterPro" id="IPR000092">
    <property type="entry name" value="Polyprenyl_synt"/>
</dbReference>
<dbReference type="PROSITE" id="PS00444">
    <property type="entry name" value="POLYPRENYL_SYNTHASE_2"/>
    <property type="match status" value="1"/>
</dbReference>
<reference evidence="5" key="1">
    <citation type="submission" date="2016-10" db="EMBL/GenBank/DDBJ databases">
        <authorList>
            <person name="Varghese N."/>
            <person name="Submissions S."/>
        </authorList>
    </citation>
    <scope>NUCLEOTIDE SEQUENCE [LARGE SCALE GENOMIC DNA]</scope>
    <source>
        <strain evidence="5">CGMCC 4.6609</strain>
    </source>
</reference>
<keyword evidence="2" id="KW-0460">Magnesium</keyword>
<evidence type="ECO:0000256" key="3">
    <source>
        <dbReference type="RuleBase" id="RU004466"/>
    </source>
</evidence>
<gene>
    <name evidence="4" type="ORF">SAMN05421507_12261</name>
</gene>
<evidence type="ECO:0000313" key="5">
    <source>
        <dbReference type="Proteomes" id="UP000199691"/>
    </source>
</evidence>
<dbReference type="PANTHER" id="PTHR12001">
    <property type="entry name" value="GERANYLGERANYL PYROPHOSPHATE SYNTHASE"/>
    <property type="match status" value="1"/>
</dbReference>
<dbReference type="Pfam" id="PF00348">
    <property type="entry name" value="polyprenyl_synt"/>
    <property type="match status" value="1"/>
</dbReference>
<dbReference type="Proteomes" id="UP000199691">
    <property type="component" value="Unassembled WGS sequence"/>
</dbReference>
<dbReference type="OrthoDB" id="4497239at2"/>
<dbReference type="InterPro" id="IPR033749">
    <property type="entry name" value="Polyprenyl_synt_CS"/>
</dbReference>
<protein>
    <submittedName>
        <fullName evidence="4">Geranylgeranyl diphosphate synthase, type I</fullName>
    </submittedName>
</protein>
<organism evidence="4 5">
    <name type="scientific">Lentzea jiangxiensis</name>
    <dbReference type="NCBI Taxonomy" id="641025"/>
    <lineage>
        <taxon>Bacteria</taxon>
        <taxon>Bacillati</taxon>
        <taxon>Actinomycetota</taxon>
        <taxon>Actinomycetes</taxon>
        <taxon>Pseudonocardiales</taxon>
        <taxon>Pseudonocardiaceae</taxon>
        <taxon>Lentzea</taxon>
    </lineage>
</organism>
<evidence type="ECO:0000256" key="2">
    <source>
        <dbReference type="ARBA" id="ARBA00022842"/>
    </source>
</evidence>
<evidence type="ECO:0000256" key="1">
    <source>
        <dbReference type="ARBA" id="ARBA00022723"/>
    </source>
</evidence>
<comment type="similarity">
    <text evidence="3">Belongs to the FPP/GGPP synthase family.</text>
</comment>
<keyword evidence="1" id="KW-0479">Metal-binding</keyword>
<dbReference type="PROSITE" id="PS00723">
    <property type="entry name" value="POLYPRENYL_SYNTHASE_1"/>
    <property type="match status" value="1"/>
</dbReference>
<proteinExistence type="inferred from homology"/>